<evidence type="ECO:0000313" key="2">
    <source>
        <dbReference type="Proteomes" id="UP001223261"/>
    </source>
</evidence>
<sequence>MIKGLIFDFDGLILDTETAWYESYFDVLKSKYNYELDLKDFVKCVGANNEILFKILKEDLGNKLDEDQVFKEVQERHQNIVSEKPLREGVLDYLKEAKNLELKLAICTSSKEEWINKHLTNKGIIEYFDCFVTADDVERTKPHPDLFNQTIKSLNIDKEELLVFEDSLNGLLSSEKAGIKTVIFPNPVTEHLDFTGANKIYKNMSEIALEDLLKQF</sequence>
<dbReference type="InterPro" id="IPR036412">
    <property type="entry name" value="HAD-like_sf"/>
</dbReference>
<organism evidence="1 2">
    <name type="scientific">Mammaliicoccus lentus</name>
    <name type="common">Staphylococcus lentus</name>
    <dbReference type="NCBI Taxonomy" id="42858"/>
    <lineage>
        <taxon>Bacteria</taxon>
        <taxon>Bacillati</taxon>
        <taxon>Bacillota</taxon>
        <taxon>Bacilli</taxon>
        <taxon>Bacillales</taxon>
        <taxon>Staphylococcaceae</taxon>
        <taxon>Mammaliicoccus</taxon>
    </lineage>
</organism>
<dbReference type="SFLD" id="SFLDG01135">
    <property type="entry name" value="C1.5.6:_HAD__Beta-PGM__Phospha"/>
    <property type="match status" value="1"/>
</dbReference>
<dbReference type="NCBIfam" id="TIGR01549">
    <property type="entry name" value="HAD-SF-IA-v1"/>
    <property type="match status" value="1"/>
</dbReference>
<dbReference type="Gene3D" id="1.10.150.240">
    <property type="entry name" value="Putative phosphatase, domain 2"/>
    <property type="match status" value="1"/>
</dbReference>
<evidence type="ECO:0000313" key="1">
    <source>
        <dbReference type="EMBL" id="WHI59910.1"/>
    </source>
</evidence>
<dbReference type="SFLD" id="SFLDG01129">
    <property type="entry name" value="C1.5:_HAD__Beta-PGM__Phosphata"/>
    <property type="match status" value="1"/>
</dbReference>
<dbReference type="InterPro" id="IPR023198">
    <property type="entry name" value="PGP-like_dom2"/>
</dbReference>
<dbReference type="NCBIfam" id="TIGR01509">
    <property type="entry name" value="HAD-SF-IA-v3"/>
    <property type="match status" value="1"/>
</dbReference>
<dbReference type="SFLD" id="SFLDS00003">
    <property type="entry name" value="Haloacid_Dehalogenase"/>
    <property type="match status" value="1"/>
</dbReference>
<keyword evidence="1" id="KW-0378">Hydrolase</keyword>
<dbReference type="Proteomes" id="UP001223261">
    <property type="component" value="Chromosome"/>
</dbReference>
<reference evidence="1" key="1">
    <citation type="journal article" date="2023" name="Antibiotics">
        <title>Prevalence and Molecular Characterization of Methicillin-Resistant Staphylococci (MRS) and Mammaliicocci (MRM) in Dromedary Camels from Algeria: First Detection of SCCmec-mecC Hybrid in Methicillin-Resistant Mammaliicoccus lentus.</title>
        <authorList>
            <person name="Belhout C."/>
            <person name="Boyen F."/>
            <person name="Vereecke N."/>
            <person name="Theuns S."/>
            <person name="Taibi N."/>
            <person name="Stegger M."/>
            <person name="de la Fe-Rodriguez P.Y."/>
            <person name="Bouayad L."/>
            <person name="Elgroud R."/>
            <person name="Butaye P."/>
        </authorList>
    </citation>
    <scope>NUCLEOTIDE SEQUENCE</scope>
    <source>
        <strain evidence="1">7048</strain>
    </source>
</reference>
<proteinExistence type="predicted"/>
<dbReference type="InterPro" id="IPR023214">
    <property type="entry name" value="HAD_sf"/>
</dbReference>
<dbReference type="PRINTS" id="PR00413">
    <property type="entry name" value="HADHALOGNASE"/>
</dbReference>
<dbReference type="SUPFAM" id="SSF56784">
    <property type="entry name" value="HAD-like"/>
    <property type="match status" value="1"/>
</dbReference>
<dbReference type="PANTHER" id="PTHR18901">
    <property type="entry name" value="2-DEOXYGLUCOSE-6-PHOSPHATE PHOSPHATASE 2"/>
    <property type="match status" value="1"/>
</dbReference>
<dbReference type="Pfam" id="PF13419">
    <property type="entry name" value="HAD_2"/>
    <property type="match status" value="1"/>
</dbReference>
<gene>
    <name evidence="1" type="ORF">PYH69_14620</name>
</gene>
<name>A0AAX3W4L8_MAMLE</name>
<accession>A0AAX3W4L8</accession>
<dbReference type="InterPro" id="IPR006439">
    <property type="entry name" value="HAD-SF_hydro_IA"/>
</dbReference>
<dbReference type="AlphaFoldDB" id="A0AAX3W4L8"/>
<dbReference type="PANTHER" id="PTHR18901:SF38">
    <property type="entry name" value="PSEUDOURIDINE-5'-PHOSPHATASE"/>
    <property type="match status" value="1"/>
</dbReference>
<dbReference type="Gene3D" id="3.40.50.1000">
    <property type="entry name" value="HAD superfamily/HAD-like"/>
    <property type="match status" value="1"/>
</dbReference>
<dbReference type="GO" id="GO:0016787">
    <property type="term" value="F:hydrolase activity"/>
    <property type="evidence" value="ECO:0007669"/>
    <property type="project" value="UniProtKB-KW"/>
</dbReference>
<protein>
    <submittedName>
        <fullName evidence="1">HAD-IA family hydrolase</fullName>
    </submittedName>
</protein>
<dbReference type="RefSeq" id="WP_282862155.1">
    <property type="nucleotide sequence ID" value="NZ_CP118848.1"/>
</dbReference>
<dbReference type="EMBL" id="CP118848">
    <property type="protein sequence ID" value="WHI59910.1"/>
    <property type="molecule type" value="Genomic_DNA"/>
</dbReference>
<dbReference type="InterPro" id="IPR041492">
    <property type="entry name" value="HAD_2"/>
</dbReference>